<dbReference type="PANTHER" id="PTHR44825:SF1">
    <property type="entry name" value="DNAJ HOMOLOG SUBFAMILY C MEMBER 4"/>
    <property type="match status" value="1"/>
</dbReference>
<name>V3ZVV9_LOTGI</name>
<dbReference type="Pfam" id="PF00226">
    <property type="entry name" value="DnaJ"/>
    <property type="match status" value="1"/>
</dbReference>
<evidence type="ECO:0000256" key="1">
    <source>
        <dbReference type="SAM" id="Phobius"/>
    </source>
</evidence>
<dbReference type="Gene3D" id="1.10.287.110">
    <property type="entry name" value="DnaJ domain"/>
    <property type="match status" value="1"/>
</dbReference>
<dbReference type="Proteomes" id="UP000030746">
    <property type="component" value="Unassembled WGS sequence"/>
</dbReference>
<feature type="domain" description="J" evidence="2">
    <location>
        <begin position="32"/>
        <end position="97"/>
    </location>
</feature>
<keyword evidence="1" id="KW-1133">Transmembrane helix</keyword>
<dbReference type="STRING" id="225164.V3ZVV9"/>
<feature type="transmembrane region" description="Helical" evidence="1">
    <location>
        <begin position="123"/>
        <end position="143"/>
    </location>
</feature>
<dbReference type="RefSeq" id="XP_009062450.1">
    <property type="nucleotide sequence ID" value="XM_009064202.1"/>
</dbReference>
<dbReference type="KEGG" id="lgi:LOTGIDRAFT_235183"/>
<dbReference type="InterPro" id="IPR036869">
    <property type="entry name" value="J_dom_sf"/>
</dbReference>
<reference evidence="3 4" key="1">
    <citation type="journal article" date="2013" name="Nature">
        <title>Insights into bilaterian evolution from three spiralian genomes.</title>
        <authorList>
            <person name="Simakov O."/>
            <person name="Marletaz F."/>
            <person name="Cho S.J."/>
            <person name="Edsinger-Gonzales E."/>
            <person name="Havlak P."/>
            <person name="Hellsten U."/>
            <person name="Kuo D.H."/>
            <person name="Larsson T."/>
            <person name="Lv J."/>
            <person name="Arendt D."/>
            <person name="Savage R."/>
            <person name="Osoegawa K."/>
            <person name="de Jong P."/>
            <person name="Grimwood J."/>
            <person name="Chapman J.A."/>
            <person name="Shapiro H."/>
            <person name="Aerts A."/>
            <person name="Otillar R.P."/>
            <person name="Terry A.Y."/>
            <person name="Boore J.L."/>
            <person name="Grigoriev I.V."/>
            <person name="Lindberg D.R."/>
            <person name="Seaver E.C."/>
            <person name="Weisblat D.A."/>
            <person name="Putnam N.H."/>
            <person name="Rokhsar D.S."/>
        </authorList>
    </citation>
    <scope>NUCLEOTIDE SEQUENCE [LARGE SCALE GENOMIC DNA]</scope>
</reference>
<dbReference type="SMART" id="SM00271">
    <property type="entry name" value="DnaJ"/>
    <property type="match status" value="1"/>
</dbReference>
<evidence type="ECO:0000313" key="3">
    <source>
        <dbReference type="EMBL" id="ESO86750.1"/>
    </source>
</evidence>
<dbReference type="GeneID" id="20249778"/>
<dbReference type="HOGENOM" id="CLU_944247_0_0_1"/>
<evidence type="ECO:0000313" key="4">
    <source>
        <dbReference type="Proteomes" id="UP000030746"/>
    </source>
</evidence>
<protein>
    <recommendedName>
        <fullName evidence="2">J domain-containing protein</fullName>
    </recommendedName>
</protein>
<keyword evidence="1" id="KW-0812">Transmembrane</keyword>
<keyword evidence="4" id="KW-1185">Reference proteome</keyword>
<dbReference type="SUPFAM" id="SSF46565">
    <property type="entry name" value="Chaperone J-domain"/>
    <property type="match status" value="1"/>
</dbReference>
<dbReference type="OrthoDB" id="376357at2759"/>
<dbReference type="AlphaFoldDB" id="V3ZVV9"/>
<keyword evidence="1" id="KW-0472">Membrane</keyword>
<dbReference type="InterPro" id="IPR001623">
    <property type="entry name" value="DnaJ_domain"/>
</dbReference>
<dbReference type="PRINTS" id="PR00625">
    <property type="entry name" value="JDOMAIN"/>
</dbReference>
<dbReference type="PANTHER" id="PTHR44825">
    <property type="match status" value="1"/>
</dbReference>
<accession>V3ZVV9</accession>
<dbReference type="InterPro" id="IPR052763">
    <property type="entry name" value="DnaJ_C4"/>
</dbReference>
<gene>
    <name evidence="3" type="ORF">LOTGIDRAFT_235183</name>
</gene>
<evidence type="ECO:0000259" key="2">
    <source>
        <dbReference type="PROSITE" id="PS50076"/>
    </source>
</evidence>
<dbReference type="EMBL" id="KB202990">
    <property type="protein sequence ID" value="ESO86750.1"/>
    <property type="molecule type" value="Genomic_DNA"/>
</dbReference>
<dbReference type="CTD" id="20249778"/>
<organism evidence="3 4">
    <name type="scientific">Lottia gigantea</name>
    <name type="common">Giant owl limpet</name>
    <dbReference type="NCBI Taxonomy" id="225164"/>
    <lineage>
        <taxon>Eukaryota</taxon>
        <taxon>Metazoa</taxon>
        <taxon>Spiralia</taxon>
        <taxon>Lophotrochozoa</taxon>
        <taxon>Mollusca</taxon>
        <taxon>Gastropoda</taxon>
        <taxon>Patellogastropoda</taxon>
        <taxon>Lottioidea</taxon>
        <taxon>Lottiidae</taxon>
        <taxon>Lottia</taxon>
    </lineage>
</organism>
<proteinExistence type="predicted"/>
<sequence length="263" mass="30661">MIIFSLNSFLSRKIISTSTVFYNNFRGYASASHYEVLGVKKNASQEEIKNAFYAKSRKLHPDKHNNDPKKHGQFVKISEAYTTLSSREGRWEYDTGMPYGVPKPVYYKMRTPTQPEDSEFNNYTFRLAVLCPIGLVIFTYLLYFDILRTAPRFDDGDRFLQKVYDNNDEYVNMNKFYWSLDLKTQISLDVLPDKEFTEAVRAMYQSSEQCQKDLAKKAAKEERKKNYVSVYKIDARPKSVRDAEAALKAQKTQEVEQLTQTKS</sequence>
<dbReference type="CDD" id="cd06257">
    <property type="entry name" value="DnaJ"/>
    <property type="match status" value="1"/>
</dbReference>
<dbReference type="PROSITE" id="PS50076">
    <property type="entry name" value="DNAJ_2"/>
    <property type="match status" value="1"/>
</dbReference>